<dbReference type="Gene3D" id="1.25.40.10">
    <property type="entry name" value="Tetratricopeptide repeat domain"/>
    <property type="match status" value="2"/>
</dbReference>
<name>A0A413VK60_9BACE</name>
<dbReference type="FunFam" id="3.40.50.300:FF:001498">
    <property type="entry name" value="ATP-dependent DNA helicase"/>
    <property type="match status" value="1"/>
</dbReference>
<evidence type="ECO:0000313" key="5">
    <source>
        <dbReference type="Proteomes" id="UP000284379"/>
    </source>
</evidence>
<dbReference type="Pfam" id="PF05970">
    <property type="entry name" value="PIF1"/>
    <property type="match status" value="1"/>
</dbReference>
<accession>A0A413VK60</accession>
<dbReference type="InterPro" id="IPR019734">
    <property type="entry name" value="TPR_rpt"/>
</dbReference>
<dbReference type="Gene3D" id="3.40.50.300">
    <property type="entry name" value="P-loop containing nucleotide triphosphate hydrolases"/>
    <property type="match status" value="2"/>
</dbReference>
<organism evidence="4 5">
    <name type="scientific">Bacteroides nordii</name>
    <dbReference type="NCBI Taxonomy" id="291645"/>
    <lineage>
        <taxon>Bacteria</taxon>
        <taxon>Pseudomonadati</taxon>
        <taxon>Bacteroidota</taxon>
        <taxon>Bacteroidia</taxon>
        <taxon>Bacteroidales</taxon>
        <taxon>Bacteroidaceae</taxon>
        <taxon>Bacteroides</taxon>
    </lineage>
</organism>
<dbReference type="InterPro" id="IPR051055">
    <property type="entry name" value="PIF1_helicase"/>
</dbReference>
<dbReference type="Proteomes" id="UP000284379">
    <property type="component" value="Unassembled WGS sequence"/>
</dbReference>
<dbReference type="PROSITE" id="PS50005">
    <property type="entry name" value="TPR"/>
    <property type="match status" value="2"/>
</dbReference>
<evidence type="ECO:0000313" key="4">
    <source>
        <dbReference type="EMBL" id="RHB33929.1"/>
    </source>
</evidence>
<dbReference type="SUPFAM" id="SSF48452">
    <property type="entry name" value="TPR-like"/>
    <property type="match status" value="1"/>
</dbReference>
<dbReference type="InterPro" id="IPR010285">
    <property type="entry name" value="DNA_helicase_pif1-like_DEAD"/>
</dbReference>
<dbReference type="PANTHER" id="PTHR47642">
    <property type="entry name" value="ATP-DEPENDENT DNA HELICASE"/>
    <property type="match status" value="1"/>
</dbReference>
<keyword evidence="4" id="KW-0347">Helicase</keyword>
<dbReference type="GeneID" id="69503311"/>
<dbReference type="InterPro" id="IPR003593">
    <property type="entry name" value="AAA+_ATPase"/>
</dbReference>
<keyword evidence="4" id="KW-0378">Hydrolase</keyword>
<keyword evidence="4" id="KW-0547">Nucleotide-binding</keyword>
<dbReference type="GO" id="GO:0006281">
    <property type="term" value="P:DNA repair"/>
    <property type="evidence" value="ECO:0007669"/>
    <property type="project" value="InterPro"/>
</dbReference>
<feature type="repeat" description="TPR" evidence="1">
    <location>
        <begin position="600"/>
        <end position="633"/>
    </location>
</feature>
<dbReference type="CDD" id="cd18809">
    <property type="entry name" value="SF1_C_RecD"/>
    <property type="match status" value="1"/>
</dbReference>
<dbReference type="InterPro" id="IPR027417">
    <property type="entry name" value="P-loop_NTPase"/>
</dbReference>
<dbReference type="SUPFAM" id="SSF52540">
    <property type="entry name" value="P-loop containing nucleoside triphosphate hydrolases"/>
    <property type="match status" value="2"/>
</dbReference>
<gene>
    <name evidence="4" type="ORF">DW888_14800</name>
</gene>
<keyword evidence="2" id="KW-0175">Coiled coil</keyword>
<evidence type="ECO:0000259" key="3">
    <source>
        <dbReference type="SMART" id="SM00382"/>
    </source>
</evidence>
<dbReference type="Gene3D" id="2.30.30.940">
    <property type="match status" value="1"/>
</dbReference>
<feature type="domain" description="AAA+ ATPase" evidence="3">
    <location>
        <begin position="23"/>
        <end position="233"/>
    </location>
</feature>
<dbReference type="Pfam" id="PF13432">
    <property type="entry name" value="TPR_16"/>
    <property type="match status" value="1"/>
</dbReference>
<feature type="coiled-coil region" evidence="2">
    <location>
        <begin position="499"/>
        <end position="533"/>
    </location>
</feature>
<sequence length="682" mass="77778">MGATTVDTNNKEFQDALNLIQYTRQSVFLTGKAGTGKSTFLRYICANTKKKYVVLAPTGIAAINAGGSTMHSFFKLPFYPILPDDPNLSLQRGRIHEFFKYTKPHRKLLEQIELVIIDEISMVRADIIDAVDRILRVYSRNLREPFGGKQILLVGDVFQLEPVVKNDEREILNRFYPTPYFFSARVFGEIDLVSIELQKVYRQSDPVFVSVLDHIRNNTAGAADLQLLNTRYGTQIEESEEDMYITLATRRDNVDYINDKKLAELPGDPVTFEGEIEGDFPESSLPTSKDLVLKPGAQIIFIKNDYDRRWVNGTIGTIAGIDDDDGTIYVITDDGKECDVKLDSWRNIRYRYNEEKKEIEEEVLGTFTQYPIRLAWAITVHKSQGLTFSRVVIDFTGGVFAGGQAYVALSRCTSLEGIQLKKPINRADVFVRQEIVNFAQRFNNRQAIDKALKQAQADVQYVAAARAFDRGDMEECLEQFFRAIHSRYDIEKPAPRRLIRRKLEVINTLREQNRQLKEQMRAQQEYLKKYAREYLLMGNECITQAHDARAALANYDKALELYPDYIDAWIRKGITLFNNKEYFDAETCFSTAIRISPASFKAFYNRGKLRLKSENTEGAIADLDKATSLKPEHPKAHEFFGDALLKAGKEAEAALQWRIAEELKKALSARGSTPGDDNKRGT</sequence>
<reference evidence="4 5" key="1">
    <citation type="submission" date="2018-08" db="EMBL/GenBank/DDBJ databases">
        <title>A genome reference for cultivated species of the human gut microbiota.</title>
        <authorList>
            <person name="Zou Y."/>
            <person name="Xue W."/>
            <person name="Luo G."/>
        </authorList>
    </citation>
    <scope>NUCLEOTIDE SEQUENCE [LARGE SCALE GENOMIC DNA]</scope>
    <source>
        <strain evidence="4 5">AM40-30BH</strain>
    </source>
</reference>
<dbReference type="EMBL" id="QSGO01000012">
    <property type="protein sequence ID" value="RHB33929.1"/>
    <property type="molecule type" value="Genomic_DNA"/>
</dbReference>
<feature type="repeat" description="TPR" evidence="1">
    <location>
        <begin position="566"/>
        <end position="599"/>
    </location>
</feature>
<dbReference type="SMART" id="SM00028">
    <property type="entry name" value="TPR"/>
    <property type="match status" value="4"/>
</dbReference>
<dbReference type="GO" id="GO:0003678">
    <property type="term" value="F:DNA helicase activity"/>
    <property type="evidence" value="ECO:0007669"/>
    <property type="project" value="InterPro"/>
</dbReference>
<dbReference type="AlphaFoldDB" id="A0A413VK60"/>
<dbReference type="Pfam" id="PF13431">
    <property type="entry name" value="TPR_17"/>
    <property type="match status" value="1"/>
</dbReference>
<dbReference type="InterPro" id="IPR011990">
    <property type="entry name" value="TPR-like_helical_dom_sf"/>
</dbReference>
<proteinExistence type="predicted"/>
<dbReference type="SMART" id="SM00382">
    <property type="entry name" value="AAA"/>
    <property type="match status" value="1"/>
</dbReference>
<evidence type="ECO:0000256" key="1">
    <source>
        <dbReference type="PROSITE-ProRule" id="PRU00339"/>
    </source>
</evidence>
<comment type="caution">
    <text evidence="4">The sequence shown here is derived from an EMBL/GenBank/DDBJ whole genome shotgun (WGS) entry which is preliminary data.</text>
</comment>
<protein>
    <submittedName>
        <fullName evidence="4">Helicase</fullName>
    </submittedName>
</protein>
<keyword evidence="1" id="KW-0802">TPR repeat</keyword>
<dbReference type="RefSeq" id="WP_122201857.1">
    <property type="nucleotide sequence ID" value="NZ_CABJFV010000012.1"/>
</dbReference>
<dbReference type="GO" id="GO:0000723">
    <property type="term" value="P:telomere maintenance"/>
    <property type="evidence" value="ECO:0007669"/>
    <property type="project" value="InterPro"/>
</dbReference>
<evidence type="ECO:0000256" key="2">
    <source>
        <dbReference type="SAM" id="Coils"/>
    </source>
</evidence>
<keyword evidence="4" id="KW-0067">ATP-binding</keyword>